<reference evidence="2" key="1">
    <citation type="submission" date="2016-11" db="UniProtKB">
        <authorList>
            <consortium name="WormBaseParasite"/>
        </authorList>
    </citation>
    <scope>IDENTIFICATION</scope>
</reference>
<evidence type="ECO:0000313" key="1">
    <source>
        <dbReference type="Proteomes" id="UP000095283"/>
    </source>
</evidence>
<keyword evidence="1" id="KW-1185">Reference proteome</keyword>
<sequence>MDMNFILRWFLVLFLNIYSGGGYTQSNGGYATG</sequence>
<evidence type="ECO:0000313" key="2">
    <source>
        <dbReference type="WBParaSite" id="Hba_13585"/>
    </source>
</evidence>
<dbReference type="WBParaSite" id="Hba_13585">
    <property type="protein sequence ID" value="Hba_13585"/>
    <property type="gene ID" value="Hba_13585"/>
</dbReference>
<dbReference type="Proteomes" id="UP000095283">
    <property type="component" value="Unplaced"/>
</dbReference>
<proteinExistence type="predicted"/>
<protein>
    <submittedName>
        <fullName evidence="2">Uncharacterized protein</fullName>
    </submittedName>
</protein>
<accession>A0A1I7X835</accession>
<dbReference type="AlphaFoldDB" id="A0A1I7X835"/>
<organism evidence="1 2">
    <name type="scientific">Heterorhabditis bacteriophora</name>
    <name type="common">Entomopathogenic nematode worm</name>
    <dbReference type="NCBI Taxonomy" id="37862"/>
    <lineage>
        <taxon>Eukaryota</taxon>
        <taxon>Metazoa</taxon>
        <taxon>Ecdysozoa</taxon>
        <taxon>Nematoda</taxon>
        <taxon>Chromadorea</taxon>
        <taxon>Rhabditida</taxon>
        <taxon>Rhabditina</taxon>
        <taxon>Rhabditomorpha</taxon>
        <taxon>Strongyloidea</taxon>
        <taxon>Heterorhabditidae</taxon>
        <taxon>Heterorhabditis</taxon>
    </lineage>
</organism>
<name>A0A1I7X835_HETBA</name>